<dbReference type="InterPro" id="IPR036866">
    <property type="entry name" value="RibonucZ/Hydroxyglut_hydro"/>
</dbReference>
<dbReference type="InterPro" id="IPR024884">
    <property type="entry name" value="NAPE-PLD"/>
</dbReference>
<dbReference type="RefSeq" id="WP_002230695.1">
    <property type="nucleotide sequence ID" value="NZ_CABMLZ010000003.1"/>
</dbReference>
<organism evidence="3 4">
    <name type="scientific">Yersinia pestis</name>
    <dbReference type="NCBI Taxonomy" id="632"/>
    <lineage>
        <taxon>Bacteria</taxon>
        <taxon>Pseudomonadati</taxon>
        <taxon>Pseudomonadota</taxon>
        <taxon>Gammaproteobacteria</taxon>
        <taxon>Enterobacterales</taxon>
        <taxon>Yersiniaceae</taxon>
        <taxon>Yersinia</taxon>
    </lineage>
</organism>
<dbReference type="HOGENOM" id="CLU_020884_1_1_6"/>
<dbReference type="InterPro" id="IPR001279">
    <property type="entry name" value="Metallo-B-lactamas"/>
</dbReference>
<keyword evidence="3" id="KW-0378">Hydrolase</keyword>
<evidence type="ECO:0000313" key="4">
    <source>
        <dbReference type="Proteomes" id="UP000001019"/>
    </source>
</evidence>
<dbReference type="SUPFAM" id="SSF56281">
    <property type="entry name" value="Metallo-hydrolase/oxidoreductase"/>
    <property type="match status" value="1"/>
</dbReference>
<dbReference type="AlphaFoldDB" id="A0A0H2W3B2"/>
<proteinExistence type="predicted"/>
<dbReference type="PANTHER" id="PTHR15032">
    <property type="entry name" value="N-ACYL-PHOSPHATIDYLETHANOLAMINE-HYDROLYZING PHOSPHOLIPASE D"/>
    <property type="match status" value="1"/>
</dbReference>
<dbReference type="GO" id="GO:0008270">
    <property type="term" value="F:zinc ion binding"/>
    <property type="evidence" value="ECO:0007669"/>
    <property type="project" value="InterPro"/>
</dbReference>
<reference evidence="4" key="1">
    <citation type="journal article" date="2004" name="DNA Res.">
        <title>Complete genome sequence of Yersinia pestis strain 91001, an isolate avirulent to humans.</title>
        <authorList>
            <person name="Song Y."/>
            <person name="Tong Z."/>
            <person name="Wang J."/>
            <person name="Wang L."/>
            <person name="Guo Z."/>
            <person name="Han Y."/>
            <person name="Zhang J."/>
            <person name="Pei D."/>
            <person name="Zhou D."/>
            <person name="Qin H."/>
            <person name="Pang X."/>
            <person name="Han Y."/>
            <person name="Zhai J."/>
            <person name="Li M."/>
            <person name="Cui B."/>
            <person name="Qi Z."/>
            <person name="Jin L."/>
            <person name="Dai R."/>
            <person name="Chen F."/>
            <person name="Li S."/>
            <person name="Ye C."/>
            <person name="Du Z."/>
            <person name="Lin W."/>
            <person name="Wang J."/>
            <person name="Yu J."/>
            <person name="Yang H."/>
            <person name="Wang J."/>
            <person name="Huang P."/>
            <person name="Yang R."/>
        </authorList>
    </citation>
    <scope>NUCLEOTIDE SEQUENCE [LARGE SCALE GENOMIC DNA]</scope>
    <source>
        <strain evidence="4">91001 / Biovar Mediaevalis</strain>
    </source>
</reference>
<dbReference type="OMA" id="PARHFCG"/>
<gene>
    <name evidence="3" type="ordered locus">YP_0912</name>
</gene>
<dbReference type="Gene3D" id="3.60.15.10">
    <property type="entry name" value="Ribonuclease Z/Hydroxyacylglutathione hydrolase-like"/>
    <property type="match status" value="1"/>
</dbReference>
<feature type="domain" description="Metallo-beta-lactamase" evidence="2">
    <location>
        <begin position="103"/>
        <end position="299"/>
    </location>
</feature>
<evidence type="ECO:0000313" key="3">
    <source>
        <dbReference type="EMBL" id="AAS61168.1"/>
    </source>
</evidence>
<dbReference type="GO" id="GO:0070290">
    <property type="term" value="F:N-acylphosphatidylethanolamine-specific phospholipase D activity"/>
    <property type="evidence" value="ECO:0007669"/>
    <property type="project" value="InterPro"/>
</dbReference>
<dbReference type="PIRSF" id="PIRSF038896">
    <property type="entry name" value="NAPE-PLD"/>
    <property type="match status" value="1"/>
</dbReference>
<evidence type="ECO:0000259" key="2">
    <source>
        <dbReference type="Pfam" id="PF12706"/>
    </source>
</evidence>
<dbReference type="Proteomes" id="UP000001019">
    <property type="component" value="Chromosome"/>
</dbReference>
<protein>
    <submittedName>
        <fullName evidence="3">Zn-dependent hydrolases of the beta-lactamase fold</fullName>
    </submittedName>
</protein>
<dbReference type="Pfam" id="PF12706">
    <property type="entry name" value="Lactamase_B_2"/>
    <property type="match status" value="1"/>
</dbReference>
<dbReference type="PANTHER" id="PTHR15032:SF4">
    <property type="entry name" value="N-ACYL-PHOSPHATIDYLETHANOLAMINE-HYDROLYZING PHOSPHOLIPASE D"/>
    <property type="match status" value="1"/>
</dbReference>
<name>A0A0H2W3B2_YERPE</name>
<dbReference type="KEGG" id="ypm:YP_0912"/>
<dbReference type="EMBL" id="AE017042">
    <property type="protein sequence ID" value="AAS61168.1"/>
    <property type="molecule type" value="Genomic_DNA"/>
</dbReference>
<feature type="region of interest" description="Disordered" evidence="1">
    <location>
        <begin position="1"/>
        <end position="21"/>
    </location>
</feature>
<sequence>MLAATAVGSKGRKMAKKNPYYDASKPHHTEFGFQNIEPVVHHPQDLKRWREERKRQSLPKPPQQGYPQFVTDWWQQADFSGQQDALWWLGHASLLLRISGQAVLFDPVLSSRVSPVNFYGPQRKTPIPASVQQLPDIDVIVISHNHYDHLDVTTITQLLRRFPDVVFLVPLGLKNWLRQHGARHVHELDWWDQRLVADFEFHCVPARHWSMRTPWDRNHSLWSGWVVKRGEVNFYFSGDTGYCQQLLDIGEALGPFNYAALPIGAYAPRWFMQAQHMDPQQSVQLFQKLHQPVTIPIHWGVFELADEPLDEPPEQLQQALTDAGVAHNKFVPIKIGARIILE</sequence>
<accession>A0A0H2W3B2</accession>
<dbReference type="GeneID" id="49786654"/>
<evidence type="ECO:0000256" key="1">
    <source>
        <dbReference type="SAM" id="MobiDB-lite"/>
    </source>
</evidence>
<dbReference type="EnsemblBacteria" id="AAS61168">
    <property type="protein sequence ID" value="AAS61168"/>
    <property type="gene ID" value="YP_0912"/>
</dbReference>